<name>A0ABT9Y8V7_9FIRM</name>
<evidence type="ECO:0000256" key="1">
    <source>
        <dbReference type="ARBA" id="ARBA00005854"/>
    </source>
</evidence>
<feature type="domain" description="D-isomer specific 2-hydroxyacid dehydrogenase NAD-binding" evidence="6">
    <location>
        <begin position="133"/>
        <end position="311"/>
    </location>
</feature>
<dbReference type="Pfam" id="PF02826">
    <property type="entry name" value="2-Hacid_dh_C"/>
    <property type="match status" value="1"/>
</dbReference>
<accession>A0ABT9Y8V7</accession>
<evidence type="ECO:0000313" key="8">
    <source>
        <dbReference type="Proteomes" id="UP001239167"/>
    </source>
</evidence>
<evidence type="ECO:0000256" key="4">
    <source>
        <dbReference type="RuleBase" id="RU003719"/>
    </source>
</evidence>
<evidence type="ECO:0000256" key="2">
    <source>
        <dbReference type="ARBA" id="ARBA00023002"/>
    </source>
</evidence>
<dbReference type="EMBL" id="JAUSUE010000014">
    <property type="protein sequence ID" value="MDQ0204274.1"/>
    <property type="molecule type" value="Genomic_DNA"/>
</dbReference>
<dbReference type="InterPro" id="IPR036291">
    <property type="entry name" value="NAD(P)-bd_dom_sf"/>
</dbReference>
<evidence type="ECO:0000259" key="5">
    <source>
        <dbReference type="Pfam" id="PF00389"/>
    </source>
</evidence>
<comment type="similarity">
    <text evidence="1 4">Belongs to the D-isomer specific 2-hydroxyacid dehydrogenase family.</text>
</comment>
<dbReference type="CDD" id="cd12171">
    <property type="entry name" value="2-Hacid_dh_10"/>
    <property type="match status" value="1"/>
</dbReference>
<sequence length="355" mass="39244">MQILVIGDPLLSSQKLAKAVYDVLGKNIKVHCVDWKPASNEEFWYLRSIVEKQGPSVGKPPREIFDFVSEVDMIITQHTPINAQIIDAAKKCKIIGVCRAGVENIDVDAATKRGIAVSRTMGRNAHAVSDYTVGLMLAEMRNIARAHAELKKGNWKKEYTNVSFVGDMYEKTIGLVGFGYIGHLVAKKLSGFDVKILVYDPYAKDDDIKACGGNKVTLEYLCKNSDFISMHARLTDETQGLMGADQFAVMKPTAYIINTARAGLIEEQALIDALQKKKIGGAGIDVYWVEPPAADHPLMSLPNVTITPHLAGSTKDTFNRTPYILLQEIKRAAGQGDLRWFVNSDEVNVILDEFK</sequence>
<organism evidence="7 8">
    <name type="scientific">Pectinatus haikarae</name>
    <dbReference type="NCBI Taxonomy" id="349096"/>
    <lineage>
        <taxon>Bacteria</taxon>
        <taxon>Bacillati</taxon>
        <taxon>Bacillota</taxon>
        <taxon>Negativicutes</taxon>
        <taxon>Selenomonadales</taxon>
        <taxon>Selenomonadaceae</taxon>
        <taxon>Pectinatus</taxon>
    </lineage>
</organism>
<keyword evidence="3" id="KW-0520">NAD</keyword>
<dbReference type="GO" id="GO:0004617">
    <property type="term" value="F:phosphoglycerate dehydrogenase activity"/>
    <property type="evidence" value="ECO:0007669"/>
    <property type="project" value="UniProtKB-EC"/>
</dbReference>
<evidence type="ECO:0000313" key="7">
    <source>
        <dbReference type="EMBL" id="MDQ0204274.1"/>
    </source>
</evidence>
<dbReference type="Pfam" id="PF00389">
    <property type="entry name" value="2-Hacid_dh"/>
    <property type="match status" value="1"/>
</dbReference>
<dbReference type="Gene3D" id="3.40.50.720">
    <property type="entry name" value="NAD(P)-binding Rossmann-like Domain"/>
    <property type="match status" value="2"/>
</dbReference>
<dbReference type="RefSeq" id="WP_307224521.1">
    <property type="nucleotide sequence ID" value="NZ_CP116940.1"/>
</dbReference>
<reference evidence="7 8" key="1">
    <citation type="submission" date="2023-07" db="EMBL/GenBank/DDBJ databases">
        <title>Genomic Encyclopedia of Type Strains, Phase IV (KMG-IV): sequencing the most valuable type-strain genomes for metagenomic binning, comparative biology and taxonomic classification.</title>
        <authorList>
            <person name="Goeker M."/>
        </authorList>
    </citation>
    <scope>NUCLEOTIDE SEQUENCE [LARGE SCALE GENOMIC DNA]</scope>
    <source>
        <strain evidence="7 8">DSM 16980</strain>
    </source>
</reference>
<keyword evidence="8" id="KW-1185">Reference proteome</keyword>
<dbReference type="PANTHER" id="PTHR42789">
    <property type="entry name" value="D-ISOMER SPECIFIC 2-HYDROXYACID DEHYDROGENASE FAMILY PROTEIN (AFU_ORTHOLOGUE AFUA_6G10090)"/>
    <property type="match status" value="1"/>
</dbReference>
<evidence type="ECO:0000256" key="3">
    <source>
        <dbReference type="ARBA" id="ARBA00023027"/>
    </source>
</evidence>
<dbReference type="InterPro" id="IPR006140">
    <property type="entry name" value="D-isomer_DH_NAD-bd"/>
</dbReference>
<dbReference type="EC" id="1.1.1.95" evidence="7"/>
<protein>
    <submittedName>
        <fullName evidence="7">D-3-phosphoglycerate dehydrogenase</fullName>
        <ecNumber evidence="7">1.1.1.95</ecNumber>
    </submittedName>
</protein>
<dbReference type="InterPro" id="IPR006139">
    <property type="entry name" value="D-isomer_2_OHA_DH_cat_dom"/>
</dbReference>
<feature type="domain" description="D-isomer specific 2-hydroxyacid dehydrogenase catalytic" evidence="5">
    <location>
        <begin position="58"/>
        <end position="343"/>
    </location>
</feature>
<dbReference type="SUPFAM" id="SSF52283">
    <property type="entry name" value="Formate/glycerate dehydrogenase catalytic domain-like"/>
    <property type="match status" value="1"/>
</dbReference>
<dbReference type="Proteomes" id="UP001239167">
    <property type="component" value="Unassembled WGS sequence"/>
</dbReference>
<proteinExistence type="inferred from homology"/>
<dbReference type="InterPro" id="IPR050857">
    <property type="entry name" value="D-2-hydroxyacid_DH"/>
</dbReference>
<evidence type="ECO:0000259" key="6">
    <source>
        <dbReference type="Pfam" id="PF02826"/>
    </source>
</evidence>
<comment type="caution">
    <text evidence="7">The sequence shown here is derived from an EMBL/GenBank/DDBJ whole genome shotgun (WGS) entry which is preliminary data.</text>
</comment>
<gene>
    <name evidence="7" type="ORF">J2S01_002002</name>
</gene>
<dbReference type="PANTHER" id="PTHR42789:SF1">
    <property type="entry name" value="D-ISOMER SPECIFIC 2-HYDROXYACID DEHYDROGENASE FAMILY PROTEIN (AFU_ORTHOLOGUE AFUA_6G10090)"/>
    <property type="match status" value="1"/>
</dbReference>
<keyword evidence="2 4" id="KW-0560">Oxidoreductase</keyword>
<dbReference type="SUPFAM" id="SSF51735">
    <property type="entry name" value="NAD(P)-binding Rossmann-fold domains"/>
    <property type="match status" value="1"/>
</dbReference>